<keyword evidence="1" id="KW-0812">Transmembrane</keyword>
<dbReference type="EMBL" id="JAYMYQ010000011">
    <property type="protein sequence ID" value="KAK7304624.1"/>
    <property type="molecule type" value="Genomic_DNA"/>
</dbReference>
<organism evidence="2 3">
    <name type="scientific">Canavalia gladiata</name>
    <name type="common">Sword bean</name>
    <name type="synonym">Dolichos gladiatus</name>
    <dbReference type="NCBI Taxonomy" id="3824"/>
    <lineage>
        <taxon>Eukaryota</taxon>
        <taxon>Viridiplantae</taxon>
        <taxon>Streptophyta</taxon>
        <taxon>Embryophyta</taxon>
        <taxon>Tracheophyta</taxon>
        <taxon>Spermatophyta</taxon>
        <taxon>Magnoliopsida</taxon>
        <taxon>eudicotyledons</taxon>
        <taxon>Gunneridae</taxon>
        <taxon>Pentapetalae</taxon>
        <taxon>rosids</taxon>
        <taxon>fabids</taxon>
        <taxon>Fabales</taxon>
        <taxon>Fabaceae</taxon>
        <taxon>Papilionoideae</taxon>
        <taxon>50 kb inversion clade</taxon>
        <taxon>NPAAA clade</taxon>
        <taxon>indigoferoid/millettioid clade</taxon>
        <taxon>Phaseoleae</taxon>
        <taxon>Canavalia</taxon>
    </lineage>
</organism>
<protein>
    <submittedName>
        <fullName evidence="2">Uncharacterized protein</fullName>
    </submittedName>
</protein>
<name>A0AAN9PNL8_CANGL</name>
<proteinExistence type="predicted"/>
<comment type="caution">
    <text evidence="2">The sequence shown here is derived from an EMBL/GenBank/DDBJ whole genome shotgun (WGS) entry which is preliminary data.</text>
</comment>
<keyword evidence="1" id="KW-1133">Transmembrane helix</keyword>
<evidence type="ECO:0000313" key="2">
    <source>
        <dbReference type="EMBL" id="KAK7304624.1"/>
    </source>
</evidence>
<feature type="transmembrane region" description="Helical" evidence="1">
    <location>
        <begin position="51"/>
        <end position="69"/>
    </location>
</feature>
<keyword evidence="1" id="KW-0472">Membrane</keyword>
<evidence type="ECO:0000313" key="3">
    <source>
        <dbReference type="Proteomes" id="UP001367508"/>
    </source>
</evidence>
<accession>A0AAN9PNL8</accession>
<keyword evidence="3" id="KW-1185">Reference proteome</keyword>
<evidence type="ECO:0000256" key="1">
    <source>
        <dbReference type="SAM" id="Phobius"/>
    </source>
</evidence>
<dbReference type="Proteomes" id="UP001367508">
    <property type="component" value="Unassembled WGS sequence"/>
</dbReference>
<dbReference type="AlphaFoldDB" id="A0AAN9PNL8"/>
<reference evidence="2 3" key="1">
    <citation type="submission" date="2024-01" db="EMBL/GenBank/DDBJ databases">
        <title>The genomes of 5 underutilized Papilionoideae crops provide insights into root nodulation and disease resistanc.</title>
        <authorList>
            <person name="Jiang F."/>
        </authorList>
    </citation>
    <scope>NUCLEOTIDE SEQUENCE [LARGE SCALE GENOMIC DNA]</scope>
    <source>
        <strain evidence="2">LVBAO_FW01</strain>
        <tissue evidence="2">Leaves</tissue>
    </source>
</reference>
<gene>
    <name evidence="2" type="ORF">VNO77_42508</name>
</gene>
<sequence>MMNKGNSRLAVFESHCLHRKLGSGGLGGRFQVHLYVEATFLPLIAKQTTHLFLISYIGGVLISLITYPAPYHKLMAHTTSSFAPNQTKRTKLLGLLHHRPLSLSPHS</sequence>